<comment type="caution">
    <text evidence="2">The sequence shown here is derived from an EMBL/GenBank/DDBJ whole genome shotgun (WGS) entry which is preliminary data.</text>
</comment>
<dbReference type="PANTHER" id="PTHR11803:SF39">
    <property type="entry name" value="2-IMINOBUTANOATE_2-IMINOPROPANOATE DEAMINASE"/>
    <property type="match status" value="1"/>
</dbReference>
<evidence type="ECO:0008006" key="4">
    <source>
        <dbReference type="Google" id="ProtNLM"/>
    </source>
</evidence>
<keyword evidence="3" id="KW-1185">Reference proteome</keyword>
<dbReference type="PANTHER" id="PTHR11803">
    <property type="entry name" value="2-IMINOBUTANOATE/2-IMINOPROPANOATE DEAMINASE RIDA"/>
    <property type="match status" value="1"/>
</dbReference>
<dbReference type="GO" id="GO:0005739">
    <property type="term" value="C:mitochondrion"/>
    <property type="evidence" value="ECO:0007669"/>
    <property type="project" value="TreeGrafter"/>
</dbReference>
<dbReference type="Proteomes" id="UP000779574">
    <property type="component" value="Unassembled WGS sequence"/>
</dbReference>
<sequence length="135" mass="15192">MSSLNYINEPGAGQKHSDMAHYSQIVVIGNVAKLSGQGGWNETGDLSNYDWKQQLDNAFDNVDRVLQAAGFRGWEDVYLLRSYQLDVVSHFGYLVEKLKQRIPGHRPIWTALGVASLVFPEMSVELEVEAIKHET</sequence>
<reference evidence="2" key="2">
    <citation type="submission" date="2021-08" db="EMBL/GenBank/DDBJ databases">
        <authorList>
            <person name="Gostincar C."/>
            <person name="Sun X."/>
            <person name="Song Z."/>
            <person name="Gunde-Cimerman N."/>
        </authorList>
    </citation>
    <scope>NUCLEOTIDE SEQUENCE</scope>
    <source>
        <strain evidence="2">EXF-9298</strain>
        <strain evidence="1">EXF-9911</strain>
    </source>
</reference>
<gene>
    <name evidence="1" type="ORF">KCU76_g962</name>
    <name evidence="2" type="ORF">KCU98_g3130</name>
</gene>
<evidence type="ECO:0000313" key="2">
    <source>
        <dbReference type="EMBL" id="KAG9987731.1"/>
    </source>
</evidence>
<dbReference type="InterPro" id="IPR006175">
    <property type="entry name" value="YjgF/YER057c/UK114"/>
</dbReference>
<dbReference type="EMBL" id="JAHFXS010000201">
    <property type="protein sequence ID" value="KAG9987731.1"/>
    <property type="molecule type" value="Genomic_DNA"/>
</dbReference>
<accession>A0A9P8G048</accession>
<dbReference type="Proteomes" id="UP000729357">
    <property type="component" value="Unassembled WGS sequence"/>
</dbReference>
<dbReference type="Pfam" id="PF01042">
    <property type="entry name" value="Ribonuc_L-PSP"/>
    <property type="match status" value="1"/>
</dbReference>
<evidence type="ECO:0000313" key="3">
    <source>
        <dbReference type="Proteomes" id="UP000729357"/>
    </source>
</evidence>
<dbReference type="Gene3D" id="3.30.1330.40">
    <property type="entry name" value="RutC-like"/>
    <property type="match status" value="1"/>
</dbReference>
<evidence type="ECO:0000313" key="1">
    <source>
        <dbReference type="EMBL" id="KAG9700197.1"/>
    </source>
</evidence>
<dbReference type="GO" id="GO:0019239">
    <property type="term" value="F:deaminase activity"/>
    <property type="evidence" value="ECO:0007669"/>
    <property type="project" value="TreeGrafter"/>
</dbReference>
<dbReference type="SUPFAM" id="SSF55298">
    <property type="entry name" value="YjgF-like"/>
    <property type="match status" value="1"/>
</dbReference>
<protein>
    <recommendedName>
        <fullName evidence="4">YjgF-like protein</fullName>
    </recommendedName>
</protein>
<organism evidence="2 3">
    <name type="scientific">Aureobasidium melanogenum</name>
    <name type="common">Aureobasidium pullulans var. melanogenum</name>
    <dbReference type="NCBI Taxonomy" id="46634"/>
    <lineage>
        <taxon>Eukaryota</taxon>
        <taxon>Fungi</taxon>
        <taxon>Dikarya</taxon>
        <taxon>Ascomycota</taxon>
        <taxon>Pezizomycotina</taxon>
        <taxon>Dothideomycetes</taxon>
        <taxon>Dothideomycetidae</taxon>
        <taxon>Dothideales</taxon>
        <taxon>Saccotheciaceae</taxon>
        <taxon>Aureobasidium</taxon>
    </lineage>
</organism>
<dbReference type="InterPro" id="IPR035959">
    <property type="entry name" value="RutC-like_sf"/>
</dbReference>
<proteinExistence type="predicted"/>
<dbReference type="OrthoDB" id="309640at2759"/>
<name>A0A9P8G048_AURME</name>
<reference evidence="2" key="1">
    <citation type="journal article" date="2021" name="J Fungi (Basel)">
        <title>Virulence traits and population genomics of the black yeast Aureobasidium melanogenum.</title>
        <authorList>
            <person name="Cernosa A."/>
            <person name="Sun X."/>
            <person name="Gostincar C."/>
            <person name="Fang C."/>
            <person name="Gunde-Cimerman N."/>
            <person name="Song Z."/>
        </authorList>
    </citation>
    <scope>NUCLEOTIDE SEQUENCE</scope>
    <source>
        <strain evidence="2">EXF-9298</strain>
        <strain evidence="1">EXF-9911</strain>
    </source>
</reference>
<dbReference type="EMBL" id="JAHFXF010000020">
    <property type="protein sequence ID" value="KAG9700197.1"/>
    <property type="molecule type" value="Genomic_DNA"/>
</dbReference>
<feature type="non-terminal residue" evidence="2">
    <location>
        <position position="135"/>
    </location>
</feature>
<dbReference type="GO" id="GO:0005829">
    <property type="term" value="C:cytosol"/>
    <property type="evidence" value="ECO:0007669"/>
    <property type="project" value="TreeGrafter"/>
</dbReference>
<dbReference type="AlphaFoldDB" id="A0A9P8G048"/>